<protein>
    <submittedName>
        <fullName evidence="1">Pyridine nucleotide-disulfide oxidoreductase</fullName>
    </submittedName>
</protein>
<proteinExistence type="predicted"/>
<keyword evidence="2" id="KW-1185">Reference proteome</keyword>
<evidence type="ECO:0000313" key="2">
    <source>
        <dbReference type="Proteomes" id="UP000297900"/>
    </source>
</evidence>
<accession>A0A4Y8LPF5</accession>
<name>A0A4Y8LPF5_9BACL</name>
<evidence type="ECO:0000313" key="1">
    <source>
        <dbReference type="EMBL" id="TFE23060.1"/>
    </source>
</evidence>
<sequence length="76" mass="9102">MAPNTDTTTEIFAIWEYDSYERYKEIESNVRSDIEHVQRVNKWYENNSGRDFVYMEYVIEVKNEQLFSTLGVTNGH</sequence>
<dbReference type="AlphaFoldDB" id="A0A4Y8LPF5"/>
<dbReference type="Proteomes" id="UP000297900">
    <property type="component" value="Unassembled WGS sequence"/>
</dbReference>
<comment type="caution">
    <text evidence="1">The sequence shown here is derived from an EMBL/GenBank/DDBJ whole genome shotgun (WGS) entry which is preliminary data.</text>
</comment>
<dbReference type="EMBL" id="SOMN01000038">
    <property type="protein sequence ID" value="TFE23060.1"/>
    <property type="molecule type" value="Genomic_DNA"/>
</dbReference>
<gene>
    <name evidence="1" type="ORF">E2980_20105</name>
</gene>
<dbReference type="OrthoDB" id="9816289at2"/>
<organism evidence="1 2">
    <name type="scientific">Cohnella luojiensis</name>
    <dbReference type="NCBI Taxonomy" id="652876"/>
    <lineage>
        <taxon>Bacteria</taxon>
        <taxon>Bacillati</taxon>
        <taxon>Bacillota</taxon>
        <taxon>Bacilli</taxon>
        <taxon>Bacillales</taxon>
        <taxon>Paenibacillaceae</taxon>
        <taxon>Cohnella</taxon>
    </lineage>
</organism>
<reference evidence="1 2" key="1">
    <citation type="submission" date="2019-03" db="EMBL/GenBank/DDBJ databases">
        <title>Cohnella endophytica sp. nov., a novel endophytic bacterium isolated from bark of Sonneratia apetala.</title>
        <authorList>
            <person name="Tuo L."/>
        </authorList>
    </citation>
    <scope>NUCLEOTIDE SEQUENCE [LARGE SCALE GENOMIC DNA]</scope>
    <source>
        <strain evidence="1 2">CCTCC AB 208254</strain>
    </source>
</reference>